<gene>
    <name evidence="2" type="ORF">E3N88_11421</name>
</gene>
<evidence type="ECO:0000256" key="1">
    <source>
        <dbReference type="SAM" id="MobiDB-lite"/>
    </source>
</evidence>
<reference evidence="2 3" key="1">
    <citation type="submission" date="2019-05" db="EMBL/GenBank/DDBJ databases">
        <title>Mikania micrantha, genome provides insights into the molecular mechanism of rapid growth.</title>
        <authorList>
            <person name="Liu B."/>
        </authorList>
    </citation>
    <scope>NUCLEOTIDE SEQUENCE [LARGE SCALE GENOMIC DNA]</scope>
    <source>
        <strain evidence="2">NLD-2019</strain>
        <tissue evidence="2">Leaf</tissue>
    </source>
</reference>
<protein>
    <submittedName>
        <fullName evidence="2">Uncharacterized protein</fullName>
    </submittedName>
</protein>
<comment type="caution">
    <text evidence="2">The sequence shown here is derived from an EMBL/GenBank/DDBJ whole genome shotgun (WGS) entry which is preliminary data.</text>
</comment>
<organism evidence="2 3">
    <name type="scientific">Mikania micrantha</name>
    <name type="common">bitter vine</name>
    <dbReference type="NCBI Taxonomy" id="192012"/>
    <lineage>
        <taxon>Eukaryota</taxon>
        <taxon>Viridiplantae</taxon>
        <taxon>Streptophyta</taxon>
        <taxon>Embryophyta</taxon>
        <taxon>Tracheophyta</taxon>
        <taxon>Spermatophyta</taxon>
        <taxon>Magnoliopsida</taxon>
        <taxon>eudicotyledons</taxon>
        <taxon>Gunneridae</taxon>
        <taxon>Pentapetalae</taxon>
        <taxon>asterids</taxon>
        <taxon>campanulids</taxon>
        <taxon>Asterales</taxon>
        <taxon>Asteraceae</taxon>
        <taxon>Asteroideae</taxon>
        <taxon>Heliantheae alliance</taxon>
        <taxon>Eupatorieae</taxon>
        <taxon>Mikania</taxon>
    </lineage>
</organism>
<proteinExistence type="predicted"/>
<dbReference type="OrthoDB" id="10639292at2759"/>
<feature type="region of interest" description="Disordered" evidence="1">
    <location>
        <begin position="64"/>
        <end position="154"/>
    </location>
</feature>
<accession>A0A5N6PDC0</accession>
<evidence type="ECO:0000313" key="3">
    <source>
        <dbReference type="Proteomes" id="UP000326396"/>
    </source>
</evidence>
<feature type="compositionally biased region" description="Acidic residues" evidence="1">
    <location>
        <begin position="79"/>
        <end position="138"/>
    </location>
</feature>
<keyword evidence="3" id="KW-1185">Reference proteome</keyword>
<name>A0A5N6PDC0_9ASTR</name>
<evidence type="ECO:0000313" key="2">
    <source>
        <dbReference type="EMBL" id="KAD6120150.1"/>
    </source>
</evidence>
<feature type="compositionally biased region" description="Pro residues" evidence="1">
    <location>
        <begin position="64"/>
        <end position="77"/>
    </location>
</feature>
<dbReference type="AlphaFoldDB" id="A0A5N6PDC0"/>
<dbReference type="EMBL" id="SZYD01000005">
    <property type="protein sequence ID" value="KAD6120150.1"/>
    <property type="molecule type" value="Genomic_DNA"/>
</dbReference>
<sequence>MGCGGIGFFWPKMRPVTGLSGEDDDECVDMVAPIVTVSPRPLCNYQMALANQACAFLPFVQVPPSAPRAPYGPPAPPSDGDDDGDGDDEGDDDDEDEGDGGGGGDDDEGDSDDGGGGSDDDDDDDDEDDDDDLDYDDSPEPHGYGHTHEGDGDHDHDTVRQVGLFVFDIYLTQCFCDWAGMLDRTLMGKWSK</sequence>
<dbReference type="Proteomes" id="UP000326396">
    <property type="component" value="Linkage Group LG13"/>
</dbReference>